<proteinExistence type="predicted"/>
<protein>
    <submittedName>
        <fullName evidence="6">LEAF RUST 10 DISEASE-RESISTANCE LOCUS RECEPTOR-LIKE PROTEIN KINASE-like 2.1 isoform X1</fullName>
    </submittedName>
</protein>
<evidence type="ECO:0000256" key="1">
    <source>
        <dbReference type="ARBA" id="ARBA00004167"/>
    </source>
</evidence>
<keyword evidence="3" id="KW-0812">Transmembrane</keyword>
<gene>
    <name evidence="6" type="primary">LOC107419536</name>
</gene>
<feature type="transmembrane region" description="Helical" evidence="3">
    <location>
        <begin position="264"/>
        <end position="284"/>
    </location>
</feature>
<dbReference type="GeneID" id="107419536"/>
<feature type="domain" description="Wall-associated receptor kinase galacturonan-binding" evidence="4">
    <location>
        <begin position="18"/>
        <end position="83"/>
    </location>
</feature>
<reference evidence="5" key="1">
    <citation type="submission" date="2025-05" db="UniProtKB">
        <authorList>
            <consortium name="RefSeq"/>
        </authorList>
    </citation>
    <scope>NUCLEOTIDE SEQUENCE [LARGE SCALE GENOMIC DNA]</scope>
</reference>
<dbReference type="PANTHER" id="PTHR33138">
    <property type="entry name" value="OS01G0690200 PROTEIN"/>
    <property type="match status" value="1"/>
</dbReference>
<organism evidence="5 6">
    <name type="scientific">Ziziphus jujuba</name>
    <name type="common">Chinese jujube</name>
    <name type="synonym">Ziziphus sativa</name>
    <dbReference type="NCBI Taxonomy" id="326968"/>
    <lineage>
        <taxon>Eukaryota</taxon>
        <taxon>Viridiplantae</taxon>
        <taxon>Streptophyta</taxon>
        <taxon>Embryophyta</taxon>
        <taxon>Tracheophyta</taxon>
        <taxon>Spermatophyta</taxon>
        <taxon>Magnoliopsida</taxon>
        <taxon>eudicotyledons</taxon>
        <taxon>Gunneridae</taxon>
        <taxon>Pentapetalae</taxon>
        <taxon>rosids</taxon>
        <taxon>fabids</taxon>
        <taxon>Rosales</taxon>
        <taxon>Rhamnaceae</taxon>
        <taxon>Paliureae</taxon>
        <taxon>Ziziphus</taxon>
    </lineage>
</organism>
<accession>A0ABM4A213</accession>
<dbReference type="Proteomes" id="UP001652623">
    <property type="component" value="Chromosome 2"/>
</dbReference>
<comment type="subcellular location">
    <subcellularLocation>
        <location evidence="1">Membrane</location>
        <topology evidence="1">Single-pass membrane protein</topology>
    </subcellularLocation>
</comment>
<keyword evidence="3" id="KW-0472">Membrane</keyword>
<keyword evidence="5" id="KW-1185">Reference proteome</keyword>
<dbReference type="InterPro" id="IPR025287">
    <property type="entry name" value="WAK_GUB"/>
</dbReference>
<dbReference type="RefSeq" id="XP_060670758.1">
    <property type="nucleotide sequence ID" value="XM_060814775.1"/>
</dbReference>
<evidence type="ECO:0000256" key="3">
    <source>
        <dbReference type="SAM" id="Phobius"/>
    </source>
</evidence>
<dbReference type="Pfam" id="PF13947">
    <property type="entry name" value="GUB_WAK_bind"/>
    <property type="match status" value="1"/>
</dbReference>
<evidence type="ECO:0000313" key="6">
    <source>
        <dbReference type="RefSeq" id="XP_060670758.1"/>
    </source>
</evidence>
<name>A0ABM4A213_ZIZJJ</name>
<reference evidence="6" key="2">
    <citation type="submission" date="2025-08" db="UniProtKB">
        <authorList>
            <consortium name="RefSeq"/>
        </authorList>
    </citation>
    <scope>IDENTIFICATION</scope>
    <source>
        <tissue evidence="6">Seedling</tissue>
    </source>
</reference>
<evidence type="ECO:0000259" key="4">
    <source>
        <dbReference type="Pfam" id="PF13947"/>
    </source>
</evidence>
<evidence type="ECO:0000313" key="5">
    <source>
        <dbReference type="Proteomes" id="UP001652623"/>
    </source>
</evidence>
<evidence type="ECO:0000256" key="2">
    <source>
        <dbReference type="ARBA" id="ARBA00022729"/>
    </source>
</evidence>
<keyword evidence="3" id="KW-1133">Transmembrane helix</keyword>
<dbReference type="PANTHER" id="PTHR33138:SF30">
    <property type="entry name" value="LEAF RUST 10 DISEASE-RESISTANCE LOCUS RECEPTOR-LIKE PROTEIN KINASE-LIKE 2.7"/>
    <property type="match status" value="1"/>
</dbReference>
<keyword evidence="2" id="KW-0732">Signal</keyword>
<sequence>MVFHLQTSYAEQRDDHLCPASSCGNIPNVSYPFRLPTDPPNCWKKRYELSCENNNCSTVLNLYSGKYHVRAIDYDNYTIRLADVNIDKANCFTVPLYSLAAYNFIDESPYSGSFFLNDNGKTLDNISLSEVIIFIKCENPVESPLYVPTDPCINSSSAASTTLSKEEYYSYVKVGGTNTLELEDSCRIELMVMITSRLQRISENSSTNISDRDIHNQLVYGFELSWLPSFAKNDKGDCHVEGSNNMVHCYSDDWRTNTPTILKIAFLVFFVVLGVFLSIGLKALRVNSKGFRS</sequence>